<dbReference type="RefSeq" id="WP_078756063.1">
    <property type="nucleotide sequence ID" value="NZ_FUWO01000010.1"/>
</dbReference>
<protein>
    <submittedName>
        <fullName evidence="3">5-bromo-4-chloroindolyl phosphate hydrolysis protein</fullName>
    </submittedName>
</protein>
<feature type="transmembrane region" description="Helical" evidence="2">
    <location>
        <begin position="6"/>
        <end position="25"/>
    </location>
</feature>
<feature type="transmembrane region" description="Helical" evidence="2">
    <location>
        <begin position="100"/>
        <end position="118"/>
    </location>
</feature>
<accession>A0A1T4M4N1</accession>
<feature type="transmembrane region" description="Helical" evidence="2">
    <location>
        <begin position="68"/>
        <end position="88"/>
    </location>
</feature>
<feature type="coiled-coil region" evidence="1">
    <location>
        <begin position="189"/>
        <end position="216"/>
    </location>
</feature>
<keyword evidence="2" id="KW-1133">Transmembrane helix</keyword>
<proteinExistence type="predicted"/>
<dbReference type="Pfam" id="PF10112">
    <property type="entry name" value="Halogen_Hydrol"/>
    <property type="match status" value="1"/>
</dbReference>
<keyword evidence="2" id="KW-0472">Membrane</keyword>
<dbReference type="EMBL" id="FUWO01000010">
    <property type="protein sequence ID" value="SJZ61969.1"/>
    <property type="molecule type" value="Genomic_DNA"/>
</dbReference>
<dbReference type="InterPro" id="IPR018770">
    <property type="entry name" value="ChloroindolylP_hydrolase"/>
</dbReference>
<evidence type="ECO:0000313" key="3">
    <source>
        <dbReference type="EMBL" id="SJZ61969.1"/>
    </source>
</evidence>
<dbReference type="AlphaFoldDB" id="A0A1T4M4N1"/>
<organism evidence="3 4">
    <name type="scientific">Globicatella sulfidifaciens DSM 15739</name>
    <dbReference type="NCBI Taxonomy" id="1121925"/>
    <lineage>
        <taxon>Bacteria</taxon>
        <taxon>Bacillati</taxon>
        <taxon>Bacillota</taxon>
        <taxon>Bacilli</taxon>
        <taxon>Lactobacillales</taxon>
        <taxon>Aerococcaceae</taxon>
        <taxon>Globicatella</taxon>
    </lineage>
</organism>
<dbReference type="STRING" id="1121925.SAMN02746011_01320"/>
<keyword evidence="1" id="KW-0175">Coiled coil</keyword>
<evidence type="ECO:0000313" key="4">
    <source>
        <dbReference type="Proteomes" id="UP000189941"/>
    </source>
</evidence>
<name>A0A1T4M4N1_9LACT</name>
<keyword evidence="4" id="KW-1185">Reference proteome</keyword>
<feature type="transmembrane region" description="Helical" evidence="2">
    <location>
        <begin position="37"/>
        <end position="56"/>
    </location>
</feature>
<evidence type="ECO:0000256" key="2">
    <source>
        <dbReference type="SAM" id="Phobius"/>
    </source>
</evidence>
<reference evidence="4" key="1">
    <citation type="submission" date="2017-02" db="EMBL/GenBank/DDBJ databases">
        <authorList>
            <person name="Varghese N."/>
            <person name="Submissions S."/>
        </authorList>
    </citation>
    <scope>NUCLEOTIDE SEQUENCE [LARGE SCALE GENOMIC DNA]</scope>
    <source>
        <strain evidence="4">DSM 15739</strain>
    </source>
</reference>
<dbReference type="OrthoDB" id="2243657at2"/>
<sequence>MLMMYHLPYVLLMLIYFALLASIFTKQATFKYKKVTQISSGALIIVLFANLLSTIIFGRYSDIPETNIVVVSTGIFAGHALISWLFDLLDRRFHQDWLRVIYYIGMGLVVLTSYYAGIDTYSTRPIDGMIGTTVIICSLVVACTIPFFGMALLMDFFTMRHHAPKNYKFKPTQDKINHYREHGLSEQEIVFFRQQMAEAKERIENIEVEMNKVAKLRVIENRHNLVAVSKQYFKDIVKEPERVAQAGIFLNKLLPSLEDLTAKYTEISSHVAKNKQTYLILEKSAQTIDNICESITESYVHFHQSLYNDLQDEIKLANRALNKEIDNTTNQDTIDELVSDPFNFEEE</sequence>
<gene>
    <name evidence="3" type="ORF">SAMN02746011_01320</name>
</gene>
<keyword evidence="2" id="KW-0812">Transmembrane</keyword>
<evidence type="ECO:0000256" key="1">
    <source>
        <dbReference type="SAM" id="Coils"/>
    </source>
</evidence>
<dbReference type="Proteomes" id="UP000189941">
    <property type="component" value="Unassembled WGS sequence"/>
</dbReference>
<feature type="transmembrane region" description="Helical" evidence="2">
    <location>
        <begin position="130"/>
        <end position="153"/>
    </location>
</feature>